<feature type="domain" description="Dynein axonemal assembly factor 5 TPR repeats" evidence="2">
    <location>
        <begin position="12"/>
        <end position="270"/>
    </location>
</feature>
<dbReference type="Proteomes" id="UP000789390">
    <property type="component" value="Unassembled WGS sequence"/>
</dbReference>
<proteinExistence type="predicted"/>
<dbReference type="GO" id="GO:0045505">
    <property type="term" value="F:dynein intermediate chain binding"/>
    <property type="evidence" value="ECO:0007669"/>
    <property type="project" value="TreeGrafter"/>
</dbReference>
<dbReference type="PANTHER" id="PTHR16216:SF2">
    <property type="entry name" value="DYNEIN AXONEMAL ASSEMBLY FACTOR 5"/>
    <property type="match status" value="1"/>
</dbReference>
<dbReference type="InterPro" id="IPR057978">
    <property type="entry name" value="TPR_DAAF5"/>
</dbReference>
<reference evidence="3" key="1">
    <citation type="submission" date="2021-11" db="EMBL/GenBank/DDBJ databases">
        <authorList>
            <person name="Schell T."/>
        </authorList>
    </citation>
    <scope>NUCLEOTIDE SEQUENCE</scope>
    <source>
        <strain evidence="3">M5</strain>
    </source>
</reference>
<sequence length="738" mass="84154">METERDNLCQQLSSEEKSVRRATLIDLKKRAERKELDEHLLPHLFEPLVKIVSGDKIDSLRESASLVLLYLTSHLKINSLQFEAIVSLTVERFEVEPSEEVRLTLAQIIHSAMVNQSIQSVYLENLDKLTQVVKVMVRDRYGEIVKETCDIIISLSERNDHFRLQADFFVEPLMQNLKTQPMKVRVMCVKALEPIMTHSPLTILNIAPDLEKFWSDSNPPLKLAMVQTIGKVAQEVESDDQNFHLLLPVILLGRCNDFSEVSEEAESVWQLLQNQPDFSRQFAECFSKLILKLLQDAENWSNDMRIQTAQLLYQFVRELPDRKLELSTVMEILTFQAGDEQAPVRNWAWRSARLIGETSAEEALLWLSNRKQEEIEANNSCDLTIYSHIVRGFLHATQSNRSLRTLDLCVQLAVKFSTAKDISLLECLEDLVEKDVGIPAEQMNQLVFVALSLEGSKESDFFSRQMSLLDKMAVRLEYPNVETMIQHRLPTLLTSEGEPGQWTTTSPSWKILQFVAGEMKMIDGYVFDLLRQTIGSTENPEVKLKSFNMLTASMDHLQNIDPAQLQPVLLASVKWKPGRSASVLRCSAALCSYAAIHHKKLEIIPSNINIIADSFVDLVEDETVNTRLAAIKILQQCLFVGRPNNVDSILTTLMGRLNDVSKDVRQGVMSGLRDVFIVWRRQGYPYLMEKKFTDLVRVLSRDDDLPSKTFADGILQSMLDVNLDQMNISTEKLLEIVQ</sequence>
<evidence type="ECO:0000259" key="1">
    <source>
        <dbReference type="Pfam" id="PF24573"/>
    </source>
</evidence>
<name>A0A8J2S427_9CRUS</name>
<dbReference type="GO" id="GO:0005737">
    <property type="term" value="C:cytoplasm"/>
    <property type="evidence" value="ECO:0007669"/>
    <property type="project" value="TreeGrafter"/>
</dbReference>
<dbReference type="Pfam" id="PF24573">
    <property type="entry name" value="HEAT_DAAF5"/>
    <property type="match status" value="1"/>
</dbReference>
<dbReference type="InterPro" id="IPR016024">
    <property type="entry name" value="ARM-type_fold"/>
</dbReference>
<dbReference type="GO" id="GO:0036158">
    <property type="term" value="P:outer dynein arm assembly"/>
    <property type="evidence" value="ECO:0007669"/>
    <property type="project" value="TreeGrafter"/>
</dbReference>
<evidence type="ECO:0008006" key="5">
    <source>
        <dbReference type="Google" id="ProtNLM"/>
    </source>
</evidence>
<comment type="caution">
    <text evidence="3">The sequence shown here is derived from an EMBL/GenBank/DDBJ whole genome shotgun (WGS) entry which is preliminary data.</text>
</comment>
<gene>
    <name evidence="3" type="ORF">DGAL_LOCUS16291</name>
</gene>
<dbReference type="InterPro" id="IPR052623">
    <property type="entry name" value="DAAF5"/>
</dbReference>
<evidence type="ECO:0000259" key="2">
    <source>
        <dbReference type="Pfam" id="PF25757"/>
    </source>
</evidence>
<accession>A0A8J2S427</accession>
<dbReference type="GO" id="GO:0003341">
    <property type="term" value="P:cilium movement"/>
    <property type="evidence" value="ECO:0007669"/>
    <property type="project" value="TreeGrafter"/>
</dbReference>
<dbReference type="Pfam" id="PF25757">
    <property type="entry name" value="TPR_DNAAF5"/>
    <property type="match status" value="1"/>
</dbReference>
<evidence type="ECO:0000313" key="4">
    <source>
        <dbReference type="Proteomes" id="UP000789390"/>
    </source>
</evidence>
<dbReference type="AlphaFoldDB" id="A0A8J2S427"/>
<dbReference type="PANTHER" id="PTHR16216">
    <property type="entry name" value="DYNEIN ASSEMBLY FACTOR 5, AXONEMAL"/>
    <property type="match status" value="1"/>
</dbReference>
<keyword evidence="4" id="KW-1185">Reference proteome</keyword>
<protein>
    <recommendedName>
        <fullName evidence="5">TOG domain-containing protein</fullName>
    </recommendedName>
</protein>
<dbReference type="InterPro" id="IPR011989">
    <property type="entry name" value="ARM-like"/>
</dbReference>
<organism evidence="3 4">
    <name type="scientific">Daphnia galeata</name>
    <dbReference type="NCBI Taxonomy" id="27404"/>
    <lineage>
        <taxon>Eukaryota</taxon>
        <taxon>Metazoa</taxon>
        <taxon>Ecdysozoa</taxon>
        <taxon>Arthropoda</taxon>
        <taxon>Crustacea</taxon>
        <taxon>Branchiopoda</taxon>
        <taxon>Diplostraca</taxon>
        <taxon>Cladocera</taxon>
        <taxon>Anomopoda</taxon>
        <taxon>Daphniidae</taxon>
        <taxon>Daphnia</taxon>
    </lineage>
</organism>
<feature type="domain" description="Dynein axonemal assembly factor 5 HEAT-repeat" evidence="1">
    <location>
        <begin position="285"/>
        <end position="446"/>
    </location>
</feature>
<dbReference type="InterPro" id="IPR056497">
    <property type="entry name" value="HEAT_DAAF5"/>
</dbReference>
<dbReference type="GO" id="GO:0036159">
    <property type="term" value="P:inner dynein arm assembly"/>
    <property type="evidence" value="ECO:0007669"/>
    <property type="project" value="TreeGrafter"/>
</dbReference>
<dbReference type="SUPFAM" id="SSF48371">
    <property type="entry name" value="ARM repeat"/>
    <property type="match status" value="1"/>
</dbReference>
<evidence type="ECO:0000313" key="3">
    <source>
        <dbReference type="EMBL" id="CAH0112558.1"/>
    </source>
</evidence>
<dbReference type="EMBL" id="CAKKLH010000327">
    <property type="protein sequence ID" value="CAH0112558.1"/>
    <property type="molecule type" value="Genomic_DNA"/>
</dbReference>
<dbReference type="Gene3D" id="1.25.10.10">
    <property type="entry name" value="Leucine-rich Repeat Variant"/>
    <property type="match status" value="2"/>
</dbReference>
<dbReference type="OrthoDB" id="413572at2759"/>